<reference evidence="3" key="1">
    <citation type="journal article" date="2019" name="Int. J. Syst. Evol. Microbiol.">
        <title>The Global Catalogue of Microorganisms (GCM) 10K type strain sequencing project: providing services to taxonomists for standard genome sequencing and annotation.</title>
        <authorList>
            <consortium name="The Broad Institute Genomics Platform"/>
            <consortium name="The Broad Institute Genome Sequencing Center for Infectious Disease"/>
            <person name="Wu L."/>
            <person name="Ma J."/>
        </authorList>
    </citation>
    <scope>NUCLEOTIDE SEQUENCE [LARGE SCALE GENOMIC DNA]</scope>
    <source>
        <strain evidence="3">CCUG 56029</strain>
    </source>
</reference>
<dbReference type="Proteomes" id="UP001597213">
    <property type="component" value="Unassembled WGS sequence"/>
</dbReference>
<evidence type="ECO:0000313" key="2">
    <source>
        <dbReference type="EMBL" id="MFD1880285.1"/>
    </source>
</evidence>
<feature type="signal peptide" evidence="1">
    <location>
        <begin position="1"/>
        <end position="31"/>
    </location>
</feature>
<feature type="chain" id="PRO_5045143646" evidence="1">
    <location>
        <begin position="32"/>
        <end position="141"/>
    </location>
</feature>
<name>A0ABW4R245_9RHOB</name>
<keyword evidence="1" id="KW-0732">Signal</keyword>
<gene>
    <name evidence="2" type="ORF">ACFSCT_00965</name>
</gene>
<keyword evidence="3" id="KW-1185">Reference proteome</keyword>
<dbReference type="RefSeq" id="WP_379139436.1">
    <property type="nucleotide sequence ID" value="NZ_JBHUEN010000003.1"/>
</dbReference>
<comment type="caution">
    <text evidence="2">The sequence shown here is derived from an EMBL/GenBank/DDBJ whole genome shotgun (WGS) entry which is preliminary data.</text>
</comment>
<dbReference type="SUPFAM" id="SSF74653">
    <property type="entry name" value="TolA/TonB C-terminal domain"/>
    <property type="match status" value="1"/>
</dbReference>
<evidence type="ECO:0000256" key="1">
    <source>
        <dbReference type="SAM" id="SignalP"/>
    </source>
</evidence>
<dbReference type="EMBL" id="JBHUEN010000003">
    <property type="protein sequence ID" value="MFD1880285.1"/>
    <property type="molecule type" value="Genomic_DNA"/>
</dbReference>
<accession>A0ABW4R245</accession>
<proteinExistence type="predicted"/>
<evidence type="ECO:0000313" key="3">
    <source>
        <dbReference type="Proteomes" id="UP001597213"/>
    </source>
</evidence>
<sequence length="141" mass="14947">MIRQALHIPLFCRGVLCAAAMLQLPAAAALAQDAAALTPAEKAAFVAAVGACWTQGALPADAAATVVTIALRLNPDGTPDSGSIRMLKAEGGTEASVEQAYTAARRAILRCSRDGYTLPKEKYDVWKDVVITFTPDEMRMR</sequence>
<organism evidence="2 3">
    <name type="scientific">Paracoccus pacificus</name>
    <dbReference type="NCBI Taxonomy" id="1463598"/>
    <lineage>
        <taxon>Bacteria</taxon>
        <taxon>Pseudomonadati</taxon>
        <taxon>Pseudomonadota</taxon>
        <taxon>Alphaproteobacteria</taxon>
        <taxon>Rhodobacterales</taxon>
        <taxon>Paracoccaceae</taxon>
        <taxon>Paracoccus</taxon>
    </lineage>
</organism>
<dbReference type="Gene3D" id="3.30.1150.10">
    <property type="match status" value="1"/>
</dbReference>
<protein>
    <submittedName>
        <fullName evidence="2">Uncharacterized protein</fullName>
    </submittedName>
</protein>